<proteinExistence type="predicted"/>
<reference evidence="1" key="1">
    <citation type="submission" date="2020-04" db="EMBL/GenBank/DDBJ databases">
        <authorList>
            <person name="Zhang T."/>
        </authorList>
    </citation>
    <scope>NUCLEOTIDE SEQUENCE</scope>
    <source>
        <strain evidence="1">HKST-UBA01</strain>
    </source>
</reference>
<dbReference type="Pfam" id="PF09674">
    <property type="entry name" value="DUF2400"/>
    <property type="match status" value="1"/>
</dbReference>
<accession>A0A956M5E3</accession>
<gene>
    <name evidence="1" type="ORF">KC729_21850</name>
</gene>
<evidence type="ECO:0000313" key="2">
    <source>
        <dbReference type="Proteomes" id="UP000697710"/>
    </source>
</evidence>
<evidence type="ECO:0000313" key="1">
    <source>
        <dbReference type="EMBL" id="MCA9730340.1"/>
    </source>
</evidence>
<protein>
    <submittedName>
        <fullName evidence="1">DUF2400 family protein</fullName>
    </submittedName>
</protein>
<dbReference type="EMBL" id="JAGQHR010001117">
    <property type="protein sequence ID" value="MCA9730340.1"/>
    <property type="molecule type" value="Genomic_DNA"/>
</dbReference>
<dbReference type="InterPro" id="IPR014127">
    <property type="entry name" value="CHP02757"/>
</dbReference>
<comment type="caution">
    <text evidence="1">The sequence shown here is derived from an EMBL/GenBank/DDBJ whole genome shotgun (WGS) entry which is preliminary data.</text>
</comment>
<name>A0A956M5E3_UNCEI</name>
<reference evidence="1" key="2">
    <citation type="journal article" date="2021" name="Microbiome">
        <title>Successional dynamics and alternative stable states in a saline activated sludge microbial community over 9 years.</title>
        <authorList>
            <person name="Wang Y."/>
            <person name="Ye J."/>
            <person name="Ju F."/>
            <person name="Liu L."/>
            <person name="Boyd J.A."/>
            <person name="Deng Y."/>
            <person name="Parks D.H."/>
            <person name="Jiang X."/>
            <person name="Yin X."/>
            <person name="Woodcroft B.J."/>
            <person name="Tyson G.W."/>
            <person name="Hugenholtz P."/>
            <person name="Polz M.F."/>
            <person name="Zhang T."/>
        </authorList>
    </citation>
    <scope>NUCLEOTIDE SEQUENCE</scope>
    <source>
        <strain evidence="1">HKST-UBA01</strain>
    </source>
</reference>
<dbReference type="AlphaFoldDB" id="A0A956M5E3"/>
<dbReference type="Proteomes" id="UP000697710">
    <property type="component" value="Unassembled WGS sequence"/>
</dbReference>
<feature type="non-terminal residue" evidence="1">
    <location>
        <position position="186"/>
    </location>
</feature>
<organism evidence="1 2">
    <name type="scientific">Eiseniibacteriota bacterium</name>
    <dbReference type="NCBI Taxonomy" id="2212470"/>
    <lineage>
        <taxon>Bacteria</taxon>
        <taxon>Candidatus Eiseniibacteriota</taxon>
    </lineage>
</organism>
<sequence>MSPLRGPEARAHLEMLRRSFHTPEGPTFDPVGLVRPYRDPLDQEVAGLLAALLAYGRVAAIRDAVGRVLGWLGESPSAALRAGRHRSPKFAAGFQYRWTSRTDLLGLLESMAWMQAGERSLGAGLRARTQAAGSLPAGLVRWARDLRDVAESRSGPGRGLRFLLPDPAGTGAAKRLHLYLRWMIRP</sequence>